<gene>
    <name evidence="2" type="ORF">PHLCEN_2v1892</name>
</gene>
<evidence type="ECO:0000313" key="3">
    <source>
        <dbReference type="Proteomes" id="UP000186601"/>
    </source>
</evidence>
<accession>A0A2R6RVL6</accession>
<feature type="compositionally biased region" description="Polar residues" evidence="1">
    <location>
        <begin position="47"/>
        <end position="73"/>
    </location>
</feature>
<name>A0A2R6RVL6_9APHY</name>
<reference evidence="2 3" key="1">
    <citation type="submission" date="2018-02" db="EMBL/GenBank/DDBJ databases">
        <title>Genome sequence of the basidiomycete white-rot fungus Phlebia centrifuga.</title>
        <authorList>
            <person name="Granchi Z."/>
            <person name="Peng M."/>
            <person name="de Vries R.P."/>
            <person name="Hilden K."/>
            <person name="Makela M.R."/>
            <person name="Grigoriev I."/>
            <person name="Riley R."/>
        </authorList>
    </citation>
    <scope>NUCLEOTIDE SEQUENCE [LARGE SCALE GENOMIC DNA]</scope>
    <source>
        <strain evidence="2 3">FBCC195</strain>
    </source>
</reference>
<protein>
    <submittedName>
        <fullName evidence="2">Uncharacterized protein</fullName>
    </submittedName>
</protein>
<dbReference type="EMBL" id="MLYV02000159">
    <property type="protein sequence ID" value="PSS34067.1"/>
    <property type="molecule type" value="Genomic_DNA"/>
</dbReference>
<evidence type="ECO:0000256" key="1">
    <source>
        <dbReference type="SAM" id="MobiDB-lite"/>
    </source>
</evidence>
<dbReference type="AlphaFoldDB" id="A0A2R6RVL6"/>
<sequence>MAEFHNWSLVLPEMVEVYLQQLYATPQGDTELPDLSPRTTELLLPTDTPSPASANATPSDSGSTAYPPSPANGSAVPSSPFKAGYIGVSPINPSLAISIKTLELYRQLHLRKVSFSAEAFAKVLCDYYMQIPYNRRYRQVLADAFDVYLQIVWIVDKRIQTALSRNGENWHVLNACPPCKYKLNEELSLVFS</sequence>
<comment type="caution">
    <text evidence="2">The sequence shown here is derived from an EMBL/GenBank/DDBJ whole genome shotgun (WGS) entry which is preliminary data.</text>
</comment>
<dbReference type="STRING" id="98765.A0A2R6RVL6"/>
<dbReference type="OrthoDB" id="2801766at2759"/>
<dbReference type="Proteomes" id="UP000186601">
    <property type="component" value="Unassembled WGS sequence"/>
</dbReference>
<feature type="region of interest" description="Disordered" evidence="1">
    <location>
        <begin position="28"/>
        <end position="73"/>
    </location>
</feature>
<keyword evidence="3" id="KW-1185">Reference proteome</keyword>
<organism evidence="2 3">
    <name type="scientific">Hermanssonia centrifuga</name>
    <dbReference type="NCBI Taxonomy" id="98765"/>
    <lineage>
        <taxon>Eukaryota</taxon>
        <taxon>Fungi</taxon>
        <taxon>Dikarya</taxon>
        <taxon>Basidiomycota</taxon>
        <taxon>Agaricomycotina</taxon>
        <taxon>Agaricomycetes</taxon>
        <taxon>Polyporales</taxon>
        <taxon>Meruliaceae</taxon>
        <taxon>Hermanssonia</taxon>
    </lineage>
</organism>
<evidence type="ECO:0000313" key="2">
    <source>
        <dbReference type="EMBL" id="PSS34067.1"/>
    </source>
</evidence>
<proteinExistence type="predicted"/>